<dbReference type="SUPFAM" id="SSF50630">
    <property type="entry name" value="Acid proteases"/>
    <property type="match status" value="1"/>
</dbReference>
<keyword evidence="8" id="KW-1185">Reference proteome</keyword>
<evidence type="ECO:0000313" key="8">
    <source>
        <dbReference type="Proteomes" id="UP001373714"/>
    </source>
</evidence>
<comment type="caution">
    <text evidence="7">The sequence shown here is derived from an EMBL/GenBank/DDBJ whole genome shotgun (WGS) entry which is preliminary data.</text>
</comment>
<keyword evidence="3" id="KW-0378">Hydrolase</keyword>
<feature type="domain" description="Peptidase A1" evidence="6">
    <location>
        <begin position="111"/>
        <end position="504"/>
    </location>
</feature>
<accession>A0AAV9VH10</accession>
<dbReference type="InterPro" id="IPR034164">
    <property type="entry name" value="Pepsin-like_dom"/>
</dbReference>
<evidence type="ECO:0000256" key="4">
    <source>
        <dbReference type="SAM" id="MobiDB-lite"/>
    </source>
</evidence>
<keyword evidence="5" id="KW-0732">Signal</keyword>
<name>A0AAV9VH10_9PEZI</name>
<evidence type="ECO:0000256" key="3">
    <source>
        <dbReference type="RuleBase" id="RU000454"/>
    </source>
</evidence>
<proteinExistence type="inferred from homology"/>
<evidence type="ECO:0000313" key="7">
    <source>
        <dbReference type="EMBL" id="KAK6361285.1"/>
    </source>
</evidence>
<dbReference type="Proteomes" id="UP001373714">
    <property type="component" value="Unassembled WGS sequence"/>
</dbReference>
<dbReference type="PROSITE" id="PS51767">
    <property type="entry name" value="PEPTIDASE_A1"/>
    <property type="match status" value="1"/>
</dbReference>
<evidence type="ECO:0000256" key="1">
    <source>
        <dbReference type="ARBA" id="ARBA00007447"/>
    </source>
</evidence>
<keyword evidence="3" id="KW-0645">Protease</keyword>
<evidence type="ECO:0000256" key="5">
    <source>
        <dbReference type="SAM" id="SignalP"/>
    </source>
</evidence>
<feature type="region of interest" description="Disordered" evidence="4">
    <location>
        <begin position="255"/>
        <end position="276"/>
    </location>
</feature>
<sequence length="587" mass="64618">MRLIPFTSMAAAISLSPLALSTSSIIIPRKASPDEVAFHAQIAPFQAPLYRHQKSTPYSFTLTSRDGKDPRIYGMNKTSTLTDLPLSSANIPRIPNDSFRQNLTFINGQIYYLPVTIGEQVVNLTIDTGSSDTWVIKSGFECTSAAPFNTANEYYSRRWDCAFGHEFDPDLSPSFQYINQANGSFMVIYADNTYAEGFIGRDTLNVSGIIVNQTIGVVNRARWGGDNATSGLLGLGYPGSIPSTPGHRPYDWITQAENEGDDDPRGPIPAETDQGTNFDCHDTYPPFIQSFVEGGYDPVFSVNLLETRNDVRGHGPKPQNGGFIAFGGIPYAEHLGLPFAKAKMNPDFNESTCPSDIKKIGYGFEIDAVTDGSEIIASGKHLAKIDTGSSVMIFPRWLSKAFWQRVDPVPWMPYPVLGRRWQVWCNATLPDLGFVIGGVVIKLDRNQLIAEEVSEYGRKVPDSERMCKMNIITNFWTEELILGVPFLHGALVVYDLGKKEIRIAKKFAADPFHIPDWSDRQSSKKVMDHPPLGGKSTAGYINRESTTSIIEGSTLSTVDIISAYSVSTASSRATATVPDITRIPAHE</sequence>
<comment type="similarity">
    <text evidence="1 3">Belongs to the peptidase A1 family.</text>
</comment>
<reference evidence="7 8" key="1">
    <citation type="submission" date="2019-10" db="EMBL/GenBank/DDBJ databases">
        <authorList>
            <person name="Palmer J.M."/>
        </authorList>
    </citation>
    <scope>NUCLEOTIDE SEQUENCE [LARGE SCALE GENOMIC DNA]</scope>
    <source>
        <strain evidence="7 8">TWF730</strain>
    </source>
</reference>
<dbReference type="PROSITE" id="PS00141">
    <property type="entry name" value="ASP_PROTEASE"/>
    <property type="match status" value="1"/>
</dbReference>
<gene>
    <name evidence="7" type="ORF">TWF730_005021</name>
</gene>
<dbReference type="InterPro" id="IPR001969">
    <property type="entry name" value="Aspartic_peptidase_AS"/>
</dbReference>
<evidence type="ECO:0000256" key="2">
    <source>
        <dbReference type="ARBA" id="ARBA00022750"/>
    </source>
</evidence>
<dbReference type="GO" id="GO:0000324">
    <property type="term" value="C:fungal-type vacuole"/>
    <property type="evidence" value="ECO:0007669"/>
    <property type="project" value="TreeGrafter"/>
</dbReference>
<dbReference type="EMBL" id="JAVHNS010000002">
    <property type="protein sequence ID" value="KAK6361285.1"/>
    <property type="molecule type" value="Genomic_DNA"/>
</dbReference>
<dbReference type="InterPro" id="IPR033121">
    <property type="entry name" value="PEPTIDASE_A1"/>
</dbReference>
<dbReference type="InterPro" id="IPR021109">
    <property type="entry name" value="Peptidase_aspartic_dom_sf"/>
</dbReference>
<dbReference type="PANTHER" id="PTHR47966:SF47">
    <property type="entry name" value="ENDOPEPTIDASE, PUTATIVE (AFU_ORTHOLOGUE AFUA_3G01220)-RELATED"/>
    <property type="match status" value="1"/>
</dbReference>
<dbReference type="CDD" id="cd05471">
    <property type="entry name" value="pepsin_like"/>
    <property type="match status" value="1"/>
</dbReference>
<feature type="signal peptide" evidence="5">
    <location>
        <begin position="1"/>
        <end position="21"/>
    </location>
</feature>
<dbReference type="PANTHER" id="PTHR47966">
    <property type="entry name" value="BETA-SITE APP-CLEAVING ENZYME, ISOFORM A-RELATED"/>
    <property type="match status" value="1"/>
</dbReference>
<dbReference type="GO" id="GO:0006508">
    <property type="term" value="P:proteolysis"/>
    <property type="evidence" value="ECO:0007669"/>
    <property type="project" value="UniProtKB-KW"/>
</dbReference>
<feature type="chain" id="PRO_5043922896" description="Peptidase A1 domain-containing protein" evidence="5">
    <location>
        <begin position="22"/>
        <end position="587"/>
    </location>
</feature>
<dbReference type="Pfam" id="PF00026">
    <property type="entry name" value="Asp"/>
    <property type="match status" value="2"/>
</dbReference>
<dbReference type="InterPro" id="IPR001461">
    <property type="entry name" value="Aspartic_peptidase_A1"/>
</dbReference>
<dbReference type="GO" id="GO:0004190">
    <property type="term" value="F:aspartic-type endopeptidase activity"/>
    <property type="evidence" value="ECO:0007669"/>
    <property type="project" value="UniProtKB-KW"/>
</dbReference>
<keyword evidence="2 3" id="KW-0064">Aspartyl protease</keyword>
<dbReference type="AlphaFoldDB" id="A0AAV9VH10"/>
<protein>
    <recommendedName>
        <fullName evidence="6">Peptidase A1 domain-containing protein</fullName>
    </recommendedName>
</protein>
<dbReference type="Gene3D" id="2.40.70.10">
    <property type="entry name" value="Acid Proteases"/>
    <property type="match status" value="2"/>
</dbReference>
<organism evidence="7 8">
    <name type="scientific">Orbilia blumenaviensis</name>
    <dbReference type="NCBI Taxonomy" id="1796055"/>
    <lineage>
        <taxon>Eukaryota</taxon>
        <taxon>Fungi</taxon>
        <taxon>Dikarya</taxon>
        <taxon>Ascomycota</taxon>
        <taxon>Pezizomycotina</taxon>
        <taxon>Orbiliomycetes</taxon>
        <taxon>Orbiliales</taxon>
        <taxon>Orbiliaceae</taxon>
        <taxon>Orbilia</taxon>
    </lineage>
</organism>
<evidence type="ECO:0000259" key="6">
    <source>
        <dbReference type="PROSITE" id="PS51767"/>
    </source>
</evidence>
<dbReference type="PRINTS" id="PR00792">
    <property type="entry name" value="PEPSIN"/>
</dbReference>